<evidence type="ECO:0000313" key="2">
    <source>
        <dbReference type="Proteomes" id="UP000765509"/>
    </source>
</evidence>
<dbReference type="AlphaFoldDB" id="A0A9Q3IQ74"/>
<keyword evidence="2" id="KW-1185">Reference proteome</keyword>
<protein>
    <submittedName>
        <fullName evidence="1">Uncharacterized protein</fullName>
    </submittedName>
</protein>
<dbReference type="Proteomes" id="UP000765509">
    <property type="component" value="Unassembled WGS sequence"/>
</dbReference>
<accession>A0A9Q3IQ74</accession>
<dbReference type="OrthoDB" id="2507294at2759"/>
<proteinExistence type="predicted"/>
<organism evidence="1 2">
    <name type="scientific">Austropuccinia psidii MF-1</name>
    <dbReference type="NCBI Taxonomy" id="1389203"/>
    <lineage>
        <taxon>Eukaryota</taxon>
        <taxon>Fungi</taxon>
        <taxon>Dikarya</taxon>
        <taxon>Basidiomycota</taxon>
        <taxon>Pucciniomycotina</taxon>
        <taxon>Pucciniomycetes</taxon>
        <taxon>Pucciniales</taxon>
        <taxon>Sphaerophragmiaceae</taxon>
        <taxon>Austropuccinia</taxon>
    </lineage>
</organism>
<name>A0A9Q3IQ74_9BASI</name>
<gene>
    <name evidence="1" type="ORF">O181_087718</name>
</gene>
<reference evidence="1" key="1">
    <citation type="submission" date="2021-03" db="EMBL/GenBank/DDBJ databases">
        <title>Draft genome sequence of rust myrtle Austropuccinia psidii MF-1, a brazilian biotype.</title>
        <authorList>
            <person name="Quecine M.C."/>
            <person name="Pachon D.M.R."/>
            <person name="Bonatelli M.L."/>
            <person name="Correr F.H."/>
            <person name="Franceschini L.M."/>
            <person name="Leite T.F."/>
            <person name="Margarido G.R.A."/>
            <person name="Almeida C.A."/>
            <person name="Ferrarezi J.A."/>
            <person name="Labate C.A."/>
        </authorList>
    </citation>
    <scope>NUCLEOTIDE SEQUENCE</scope>
    <source>
        <strain evidence="1">MF-1</strain>
    </source>
</reference>
<comment type="caution">
    <text evidence="1">The sequence shown here is derived from an EMBL/GenBank/DDBJ whole genome shotgun (WGS) entry which is preliminary data.</text>
</comment>
<evidence type="ECO:0000313" key="1">
    <source>
        <dbReference type="EMBL" id="MBW0548003.1"/>
    </source>
</evidence>
<dbReference type="EMBL" id="AVOT02053127">
    <property type="protein sequence ID" value="MBW0548003.1"/>
    <property type="molecule type" value="Genomic_DNA"/>
</dbReference>
<sequence>MLFENDKYSVVKYPYEWCLRQSKRLKSIDSQMNIQMRNSKLLTQRPGELEHAVKYRCNQNFTLDDIANTLKDVRKQTNIWKYTSFKSNGFKEKQPFRVEFKGKPR</sequence>